<keyword evidence="3 6" id="KW-0238">DNA-binding</keyword>
<organism evidence="8 9">
    <name type="scientific">Novosphingobium ovatum</name>
    <dbReference type="NCBI Taxonomy" id="1908523"/>
    <lineage>
        <taxon>Bacteria</taxon>
        <taxon>Pseudomonadati</taxon>
        <taxon>Pseudomonadota</taxon>
        <taxon>Alphaproteobacteria</taxon>
        <taxon>Sphingomonadales</taxon>
        <taxon>Sphingomonadaceae</taxon>
        <taxon>Novosphingobium</taxon>
    </lineage>
</organism>
<evidence type="ECO:0000313" key="9">
    <source>
        <dbReference type="Proteomes" id="UP000753724"/>
    </source>
</evidence>
<dbReference type="Pfam" id="PF14520">
    <property type="entry name" value="HHH_5"/>
    <property type="match status" value="1"/>
</dbReference>
<dbReference type="RefSeq" id="WP_161719741.1">
    <property type="nucleotide sequence ID" value="NZ_JAAAPO010000005.1"/>
</dbReference>
<comment type="caution">
    <text evidence="6">Lacks conserved residue(s) required for the propagation of feature annotation.</text>
</comment>
<dbReference type="Pfam" id="PF01330">
    <property type="entry name" value="RuvA_N"/>
    <property type="match status" value="1"/>
</dbReference>
<reference evidence="9" key="1">
    <citation type="submission" date="2020-01" db="EMBL/GenBank/DDBJ databases">
        <title>Sphingomonas sp. strain CSW-10.</title>
        <authorList>
            <person name="Chen W.-M."/>
        </authorList>
    </citation>
    <scope>NUCLEOTIDE SEQUENCE [LARGE SCALE GENOMIC DNA]</scope>
    <source>
        <strain evidence="9">FSY-8</strain>
    </source>
</reference>
<dbReference type="SMART" id="SM00278">
    <property type="entry name" value="HhH1"/>
    <property type="match status" value="2"/>
</dbReference>
<comment type="caution">
    <text evidence="8">The sequence shown here is derived from an EMBL/GenBank/DDBJ whole genome shotgun (WGS) entry which is preliminary data.</text>
</comment>
<dbReference type="SUPFAM" id="SSF47781">
    <property type="entry name" value="RuvA domain 2-like"/>
    <property type="match status" value="1"/>
</dbReference>
<dbReference type="Gene3D" id="1.10.150.20">
    <property type="entry name" value="5' to 3' exonuclease, C-terminal subdomain"/>
    <property type="match status" value="1"/>
</dbReference>
<protein>
    <recommendedName>
        <fullName evidence="6">Holliday junction branch migration complex subunit RuvA</fullName>
    </recommendedName>
</protein>
<evidence type="ECO:0000256" key="1">
    <source>
        <dbReference type="ARBA" id="ARBA00022490"/>
    </source>
</evidence>
<comment type="similarity">
    <text evidence="6">Belongs to the RuvA family.</text>
</comment>
<evidence type="ECO:0000256" key="4">
    <source>
        <dbReference type="ARBA" id="ARBA00023172"/>
    </source>
</evidence>
<dbReference type="SUPFAM" id="SSF50249">
    <property type="entry name" value="Nucleic acid-binding proteins"/>
    <property type="match status" value="1"/>
</dbReference>
<evidence type="ECO:0000259" key="7">
    <source>
        <dbReference type="SMART" id="SM00278"/>
    </source>
</evidence>
<keyword evidence="5 6" id="KW-0234">DNA repair</keyword>
<sequence length="205" mass="20580">MIAKLTGILDDFGPDWAVVDVGGVGYLVFCSARTLSNWVRGDAVVLHTEMQVSETDMRLIGFASSGERAWFRLLTAVQGVGSKVALAILSALTVEELQRACAGGDAAQVARANGVGPKLAARIVNELKDKAGALGFAPGVAGAVAAAGGVALPAGNVAADVVSALQNLGFKPQVAVSAADAAIADLGEEAGVSALIRLALKKASG</sequence>
<accession>A0ABW9XG81</accession>
<dbReference type="Gene3D" id="1.10.8.10">
    <property type="entry name" value="DNA helicase RuvA subunit, C-terminal domain"/>
    <property type="match status" value="1"/>
</dbReference>
<evidence type="ECO:0000256" key="5">
    <source>
        <dbReference type="ARBA" id="ARBA00023204"/>
    </source>
</evidence>
<keyword evidence="2 6" id="KW-0227">DNA damage</keyword>
<proteinExistence type="inferred from homology"/>
<evidence type="ECO:0000256" key="2">
    <source>
        <dbReference type="ARBA" id="ARBA00022763"/>
    </source>
</evidence>
<evidence type="ECO:0000313" key="8">
    <source>
        <dbReference type="EMBL" id="NBC37575.1"/>
    </source>
</evidence>
<dbReference type="InterPro" id="IPR012340">
    <property type="entry name" value="NA-bd_OB-fold"/>
</dbReference>
<dbReference type="InterPro" id="IPR010994">
    <property type="entry name" value="RuvA_2-like"/>
</dbReference>
<dbReference type="CDD" id="cd14332">
    <property type="entry name" value="UBA_RuvA_C"/>
    <property type="match status" value="1"/>
</dbReference>
<comment type="subunit">
    <text evidence="6">Homotetramer. Forms an RuvA(8)-RuvB(12)-Holliday junction (HJ) complex. HJ DNA is sandwiched between 2 RuvA tetramers; dsDNA enters through RuvA and exits via RuvB. An RuvB hexamer assembles on each DNA strand where it exits the tetramer. Each RuvB hexamer is contacted by two RuvA subunits (via domain III) on 2 adjacent RuvB subunits; this complex drives branch migration. In the full resolvosome a probable DNA-RuvA(4)-RuvB(12)-RuvC(2) complex forms which resolves the HJ.</text>
</comment>
<gene>
    <name evidence="6 8" type="primary">ruvA</name>
    <name evidence="8" type="ORF">GTZ99_13555</name>
</gene>
<evidence type="ECO:0000256" key="6">
    <source>
        <dbReference type="HAMAP-Rule" id="MF_00031"/>
    </source>
</evidence>
<feature type="domain" description="Helix-hairpin-helix DNA-binding motif class 1" evidence="7">
    <location>
        <begin position="107"/>
        <end position="126"/>
    </location>
</feature>
<dbReference type="EMBL" id="JAAAPO010000005">
    <property type="protein sequence ID" value="NBC37575.1"/>
    <property type="molecule type" value="Genomic_DNA"/>
</dbReference>
<dbReference type="Proteomes" id="UP000753724">
    <property type="component" value="Unassembled WGS sequence"/>
</dbReference>
<feature type="domain" description="Helix-hairpin-helix DNA-binding motif class 1" evidence="7">
    <location>
        <begin position="72"/>
        <end position="91"/>
    </location>
</feature>
<comment type="subcellular location">
    <subcellularLocation>
        <location evidence="6">Cytoplasm</location>
    </subcellularLocation>
</comment>
<feature type="region of interest" description="Domain III" evidence="6">
    <location>
        <begin position="157"/>
        <end position="205"/>
    </location>
</feature>
<name>A0ABW9XG81_9SPHN</name>
<comment type="domain">
    <text evidence="6">Has three domains with a flexible linker between the domains II and III and assumes an 'L' shape. Domain III is highly mobile and contacts RuvB.</text>
</comment>
<dbReference type="InterPro" id="IPR000085">
    <property type="entry name" value="RuvA"/>
</dbReference>
<dbReference type="InterPro" id="IPR011114">
    <property type="entry name" value="RuvA_C"/>
</dbReference>
<evidence type="ECO:0000256" key="3">
    <source>
        <dbReference type="ARBA" id="ARBA00023125"/>
    </source>
</evidence>
<dbReference type="Gene3D" id="2.40.50.140">
    <property type="entry name" value="Nucleic acid-binding proteins"/>
    <property type="match status" value="1"/>
</dbReference>
<dbReference type="InterPro" id="IPR013849">
    <property type="entry name" value="DNA_helicase_Holl-junc_RuvA_I"/>
</dbReference>
<keyword evidence="9" id="KW-1185">Reference proteome</keyword>
<dbReference type="Pfam" id="PF07499">
    <property type="entry name" value="RuvA_C"/>
    <property type="match status" value="1"/>
</dbReference>
<dbReference type="InterPro" id="IPR036267">
    <property type="entry name" value="RuvA_C_sf"/>
</dbReference>
<dbReference type="InterPro" id="IPR003583">
    <property type="entry name" value="Hlx-hairpin-Hlx_DNA-bd_motif"/>
</dbReference>
<keyword evidence="1 6" id="KW-0963">Cytoplasm</keyword>
<dbReference type="NCBIfam" id="TIGR00084">
    <property type="entry name" value="ruvA"/>
    <property type="match status" value="1"/>
</dbReference>
<dbReference type="SUPFAM" id="SSF46929">
    <property type="entry name" value="DNA helicase RuvA subunit, C-terminal domain"/>
    <property type="match status" value="1"/>
</dbReference>
<comment type="function">
    <text evidence="6">The RuvA-RuvB-RuvC complex processes Holliday junction (HJ) DNA during genetic recombination and DNA repair, while the RuvA-RuvB complex plays an important role in the rescue of blocked DNA replication forks via replication fork reversal (RFR). RuvA specifically binds to HJ cruciform DNA, conferring on it an open structure. The RuvB hexamer acts as an ATP-dependent pump, pulling dsDNA into and through the RuvAB complex. HJ branch migration allows RuvC to scan DNA until it finds its consensus sequence, where it cleaves and resolves the cruciform DNA.</text>
</comment>
<dbReference type="HAMAP" id="MF_00031">
    <property type="entry name" value="DNA_HJ_migration_RuvA"/>
    <property type="match status" value="1"/>
</dbReference>
<keyword evidence="4 6" id="KW-0233">DNA recombination</keyword>